<dbReference type="EMBL" id="KX349240">
    <property type="protein sequence ID" value="AOO00581.1"/>
    <property type="molecule type" value="Genomic_DNA"/>
</dbReference>
<evidence type="ECO:0000313" key="1">
    <source>
        <dbReference type="EMBL" id="AON97581.1"/>
    </source>
</evidence>
<dbReference type="EMBL" id="KX349235">
    <property type="protein sequence ID" value="AON99512.1"/>
    <property type="molecule type" value="Genomic_DNA"/>
</dbReference>
<dbReference type="EMBL" id="KX349278">
    <property type="protein sequence ID" value="AOO08715.1"/>
    <property type="molecule type" value="Genomic_DNA"/>
</dbReference>
<dbReference type="EMBL" id="KX349259">
    <property type="protein sequence ID" value="AOO04645.1"/>
    <property type="molecule type" value="Genomic_DNA"/>
</dbReference>
<dbReference type="Proteomes" id="UP000220815">
    <property type="component" value="Genome"/>
</dbReference>
<dbReference type="EMBL" id="KX349270">
    <property type="protein sequence ID" value="AOO06998.1"/>
    <property type="molecule type" value="Genomic_DNA"/>
</dbReference>
<dbReference type="EMBL" id="KX349266">
    <property type="protein sequence ID" value="AOO06142.1"/>
    <property type="molecule type" value="Genomic_DNA"/>
</dbReference>
<evidence type="ECO:0000313" key="54">
    <source>
        <dbReference type="Proteomes" id="UP000229411"/>
    </source>
</evidence>
<dbReference type="EMBL" id="KX349237">
    <property type="protein sequence ID" value="AON99939.1"/>
    <property type="molecule type" value="Genomic_DNA"/>
</dbReference>
<dbReference type="EMBL" id="KX349228">
    <property type="protein sequence ID" value="AON98009.1"/>
    <property type="molecule type" value="Genomic_DNA"/>
</dbReference>
<dbReference type="Proteomes" id="UP000220437">
    <property type="component" value="Segment"/>
</dbReference>
<dbReference type="Proteomes" id="UP000220899">
    <property type="component" value="Segment"/>
</dbReference>
<dbReference type="Proteomes" id="UP000220257">
    <property type="component" value="Genome"/>
</dbReference>
<evidence type="ECO:0000313" key="46">
    <source>
        <dbReference type="EMBL" id="AOO08286.1"/>
    </source>
</evidence>
<evidence type="ECO:0000313" key="32">
    <source>
        <dbReference type="EMBL" id="AOO04645.1"/>
    </source>
</evidence>
<evidence type="ECO:0000313" key="52">
    <source>
        <dbReference type="Proteomes" id="UP000219740"/>
    </source>
</evidence>
<dbReference type="Proteomes" id="UP000220862">
    <property type="component" value="Segment"/>
</dbReference>
<dbReference type="EMBL" id="KX349251">
    <property type="protein sequence ID" value="AOO02934.1"/>
    <property type="molecule type" value="Genomic_DNA"/>
</dbReference>
<dbReference type="EMBL" id="KX349256">
    <property type="protein sequence ID" value="AOO04004.1"/>
    <property type="molecule type" value="Genomic_DNA"/>
</dbReference>
<dbReference type="EMBL" id="KX349260">
    <property type="protein sequence ID" value="AOO04859.1"/>
    <property type="molecule type" value="Genomic_DNA"/>
</dbReference>
<dbReference type="EMBL" id="KX349245">
    <property type="protein sequence ID" value="AOO01651.1"/>
    <property type="molecule type" value="Genomic_DNA"/>
</dbReference>
<evidence type="ECO:0000313" key="6">
    <source>
        <dbReference type="EMBL" id="AON98654.1"/>
    </source>
</evidence>
<dbReference type="EMBL" id="KX349263">
    <property type="protein sequence ID" value="AOO05501.1"/>
    <property type="molecule type" value="Genomic_DNA"/>
</dbReference>
<evidence type="ECO:0000313" key="45">
    <source>
        <dbReference type="EMBL" id="AOO07856.1"/>
    </source>
</evidence>
<dbReference type="EMBL" id="KX349248">
    <property type="protein sequence ID" value="AOO02292.1"/>
    <property type="molecule type" value="Genomic_DNA"/>
</dbReference>
<dbReference type="EMBL" id="KX349257">
    <property type="protein sequence ID" value="AOO04218.1"/>
    <property type="molecule type" value="Genomic_DNA"/>
</dbReference>
<dbReference type="EMBL" id="KX349242">
    <property type="protein sequence ID" value="AOO01009.1"/>
    <property type="molecule type" value="Genomic_DNA"/>
</dbReference>
<dbReference type="Proteomes" id="UP000229411">
    <property type="component" value="Segment"/>
</dbReference>
<proteinExistence type="predicted"/>
<organism evidence="23 54">
    <name type="scientific">Synechococcus phage S-RIM2</name>
    <dbReference type="NCBI Taxonomy" id="687800"/>
    <lineage>
        <taxon>Viruses</taxon>
        <taxon>Duplodnaviria</taxon>
        <taxon>Heunggongvirae</taxon>
        <taxon>Uroviricota</taxon>
        <taxon>Caudoviricetes</taxon>
        <taxon>Pantevenvirales</taxon>
        <taxon>Kyanoviridae</taxon>
        <taxon>Nerrivikvirus</taxon>
        <taxon>Nerrivikvirus srim2</taxon>
    </lineage>
</organism>
<dbReference type="EMBL" id="KX349281">
    <property type="protein sequence ID" value="AOO09359.1"/>
    <property type="molecule type" value="Genomic_DNA"/>
</dbReference>
<evidence type="ECO:0000313" key="41">
    <source>
        <dbReference type="EMBL" id="AOO06570.1"/>
    </source>
</evidence>
<evidence type="ECO:0000313" key="48">
    <source>
        <dbReference type="EMBL" id="AOO08715.1"/>
    </source>
</evidence>
<evidence type="ECO:0000313" key="5">
    <source>
        <dbReference type="EMBL" id="AON98439.1"/>
    </source>
</evidence>
<accession>A0A1D7RM40</accession>
<dbReference type="Proteomes" id="UP000219823">
    <property type="component" value="Segment"/>
</dbReference>
<evidence type="ECO:0000313" key="20">
    <source>
        <dbReference type="EMBL" id="AOO01865.1"/>
    </source>
</evidence>
<evidence type="ECO:0000313" key="8">
    <source>
        <dbReference type="EMBL" id="AON99083.1"/>
    </source>
</evidence>
<name>A0A1D7RM40_9CAUD</name>
<dbReference type="Proteomes" id="UP000220287">
    <property type="component" value="Segment"/>
</dbReference>
<dbReference type="EMBL" id="KX349252">
    <property type="protein sequence ID" value="AOO03148.1"/>
    <property type="molecule type" value="Genomic_DNA"/>
</dbReference>
<dbReference type="EMBL" id="KX349262">
    <property type="protein sequence ID" value="AOO05287.1"/>
    <property type="molecule type" value="Genomic_DNA"/>
</dbReference>
<evidence type="ECO:0000313" key="28">
    <source>
        <dbReference type="EMBL" id="AOO03576.1"/>
    </source>
</evidence>
<evidence type="ECO:0000313" key="21">
    <source>
        <dbReference type="EMBL" id="AOO02079.1"/>
    </source>
</evidence>
<evidence type="ECO:0000313" key="53">
    <source>
        <dbReference type="Proteomes" id="UP000219765"/>
    </source>
</evidence>
<dbReference type="EMBL" id="KX349253">
    <property type="protein sequence ID" value="AOO03362.1"/>
    <property type="molecule type" value="Genomic_DNA"/>
</dbReference>
<dbReference type="EMBL" id="KX349265">
    <property type="protein sequence ID" value="AOO05929.1"/>
    <property type="molecule type" value="Genomic_DNA"/>
</dbReference>
<evidence type="ECO:0000313" key="3">
    <source>
        <dbReference type="EMBL" id="AON98009.1"/>
    </source>
</evidence>
<evidence type="ECO:0000313" key="50">
    <source>
        <dbReference type="EMBL" id="AOO09144.1"/>
    </source>
</evidence>
<evidence type="ECO:0000313" key="44">
    <source>
        <dbReference type="EMBL" id="AOO07426.1"/>
    </source>
</evidence>
<evidence type="ECO:0000313" key="17">
    <source>
        <dbReference type="EMBL" id="AOO01223.1"/>
    </source>
</evidence>
<dbReference type="EMBL" id="KX349280">
    <property type="protein sequence ID" value="AOO09144.1"/>
    <property type="molecule type" value="Genomic_DNA"/>
</dbReference>
<evidence type="ECO:0000313" key="34">
    <source>
        <dbReference type="EMBL" id="AOO05073.1"/>
    </source>
</evidence>
<dbReference type="EMBL" id="KX349249">
    <property type="protein sequence ID" value="AOO02506.1"/>
    <property type="molecule type" value="Genomic_DNA"/>
</dbReference>
<dbReference type="Proteomes" id="UP000220301">
    <property type="component" value="Segment"/>
</dbReference>
<evidence type="ECO:0000313" key="40">
    <source>
        <dbReference type="EMBL" id="AOO06356.1"/>
    </source>
</evidence>
<dbReference type="Proteomes" id="UP000220999">
    <property type="component" value="Segment"/>
</dbReference>
<dbReference type="Proteomes" id="UP000220874">
    <property type="component" value="Segment"/>
</dbReference>
<evidence type="ECO:0000313" key="13">
    <source>
        <dbReference type="EMBL" id="AOO00368.1"/>
    </source>
</evidence>
<dbReference type="Proteomes" id="UP000220062">
    <property type="component" value="Segment"/>
</dbReference>
<evidence type="ECO:0000313" key="24">
    <source>
        <dbReference type="EMBL" id="AOO02720.1"/>
    </source>
</evidence>
<dbReference type="EMBL" id="KX349239">
    <property type="protein sequence ID" value="AOO00368.1"/>
    <property type="molecule type" value="Genomic_DNA"/>
</dbReference>
<dbReference type="Proteomes" id="UP000220822">
    <property type="component" value="Genome"/>
</dbReference>
<reference evidence="52 53" key="1">
    <citation type="journal article" date="2016" name="Environ. Microbiol.">
        <title>Genomic diversification of marine cyanophages into stable ecotypes.</title>
        <authorList>
            <person name="Marston M.F."/>
            <person name="Martiny J.B."/>
        </authorList>
    </citation>
    <scope>NUCLEOTIDE SEQUENCE [LARGE SCALE GENOMIC DNA]</scope>
    <source>
        <strain evidence="1">Fa_02_0709</strain>
        <strain evidence="2">Fa_10_0709</strain>
        <strain evidence="3">Fa_24_0709</strain>
        <strain evidence="4">LIS_01_1010</strain>
        <strain evidence="5">LIS_02_1013</strain>
        <strain evidence="6">LIS_06_1010</strain>
        <strain evidence="7">LIS_09_1010</strain>
        <strain evidence="8">LIS_11_1010</strain>
        <strain evidence="9">LIS_14_1013</strain>
        <strain evidence="10">NJ_05_1013</strain>
        <strain evidence="11">Np_01_0709</strain>
        <strain evidence="12">Np_01_1112</strain>
        <strain evidence="13">Np_03_0709</strain>
        <strain evidence="14">Np_03_1112</strain>
        <strain evidence="15">Np_04_1112</strain>
        <strain evidence="16">Np_06_0912</strain>
        <strain evidence="17">Np_11_1112</strain>
        <strain evidence="18">Np_12_0912</strain>
        <strain evidence="19">Np_14_0912</strain>
        <strain evidence="20">Np_15_0709</strain>
        <strain evidence="21">Np_15_1112</strain>
        <strain evidence="22">Np_19_1112</strain>
        <strain evidence="23">Np_20_0912</strain>
        <strain evidence="24">Np_23_1112</strain>
        <strain evidence="25">Np_24_1112</strain>
        <strain evidence="26">Np_31_1112</strain>
        <strain evidence="27">Np_33_0912</strain>
        <strain evidence="28">Np_36_1112</strain>
        <strain evidence="29">RW_01_0709</strain>
        <strain evidence="30">RW_02_0113</strain>
        <strain evidence="31">RW_02_0709</strain>
        <strain evidence="32">RW_08_1112</strain>
        <strain evidence="33">RW_11_0905</strain>
        <strain evidence="34">RW_12_0113</strain>
        <strain evidence="35">RW_12_0709</strain>
        <strain evidence="36">RW_14_1112</strain>
        <strain evidence="37">RW_16_0905</strain>
        <strain evidence="38">RW_17_0113</strain>
        <strain evidence="39">RW_26_0905</strain>
        <strain evidence="40">RW_29_1112</strain>
        <strain evidence="41">RW_30_0905</strain>
        <strain evidence="42">RW_34_0905</strain>
        <strain evidence="43">RW_40_1112</strain>
        <strain evidence="44">W1_01_0709</strain>
        <strain evidence="45">W1_03_0709</strain>
        <strain evidence="46">W1_09_0709</strain>
        <strain evidence="47">W1_12_0909</strain>
        <strain evidence="48">W1_13_0709</strain>
        <strain evidence="49">W1_16_0709</strain>
        <strain evidence="50">W2_02_0709</strain>
        <strain evidence="51">W2_13_0910</strain>
    </source>
</reference>
<evidence type="ECO:0000313" key="39">
    <source>
        <dbReference type="EMBL" id="AOO06142.1"/>
    </source>
</evidence>
<evidence type="ECO:0000313" key="23">
    <source>
        <dbReference type="EMBL" id="AOO02506.1"/>
    </source>
</evidence>
<dbReference type="Proteomes" id="UP000219792">
    <property type="component" value="Segment"/>
</dbReference>
<dbReference type="Proteomes" id="UP000220975">
    <property type="component" value="Segment"/>
</dbReference>
<evidence type="ECO:0000313" key="7">
    <source>
        <dbReference type="EMBL" id="AON98869.1"/>
    </source>
</evidence>
<dbReference type="EMBL" id="KX349229">
    <property type="protein sequence ID" value="AON98223.1"/>
    <property type="molecule type" value="Genomic_DNA"/>
</dbReference>
<dbReference type="Proteomes" id="UP000220274">
    <property type="component" value="Genome"/>
</dbReference>
<dbReference type="Proteomes" id="UP000220495">
    <property type="component" value="Genome"/>
</dbReference>
<dbReference type="Proteomes" id="UP000219847">
    <property type="component" value="Segment"/>
</dbReference>
<dbReference type="Proteomes" id="UP000220420">
    <property type="component" value="Segment"/>
</dbReference>
<dbReference type="EMBL" id="KX349233">
    <property type="protein sequence ID" value="AON99083.1"/>
    <property type="molecule type" value="Genomic_DNA"/>
</dbReference>
<evidence type="ECO:0000313" key="29">
    <source>
        <dbReference type="EMBL" id="AOO03790.1"/>
    </source>
</evidence>
<dbReference type="Proteomes" id="UP000220960">
    <property type="component" value="Segment"/>
</dbReference>
<dbReference type="EMBL" id="KX349264">
    <property type="protein sequence ID" value="AOO05715.1"/>
    <property type="molecule type" value="Genomic_DNA"/>
</dbReference>
<evidence type="ECO:0000313" key="11">
    <source>
        <dbReference type="EMBL" id="AON99939.1"/>
    </source>
</evidence>
<dbReference type="Proteomes" id="UP000220280">
    <property type="component" value="Segment"/>
</dbReference>
<dbReference type="Proteomes" id="UP000220787">
    <property type="component" value="Segment"/>
</dbReference>
<dbReference type="Proteomes" id="UP000220431">
    <property type="component" value="Genome"/>
</dbReference>
<evidence type="ECO:0000313" key="43">
    <source>
        <dbReference type="EMBL" id="AOO06998.1"/>
    </source>
</evidence>
<dbReference type="EMBL" id="KX349250">
    <property type="protein sequence ID" value="AOO02720.1"/>
    <property type="molecule type" value="Genomic_DNA"/>
</dbReference>
<evidence type="ECO:0000313" key="49">
    <source>
        <dbReference type="EMBL" id="AOO08930.1"/>
    </source>
</evidence>
<evidence type="ECO:0000313" key="47">
    <source>
        <dbReference type="EMBL" id="AOO08500.1"/>
    </source>
</evidence>
<dbReference type="Proteomes" id="UP000220813">
    <property type="component" value="Segment"/>
</dbReference>
<gene>
    <name evidence="1" type="ORF">Fa020709_068</name>
    <name evidence="2" type="ORF">Fa100709_068</name>
    <name evidence="3" type="ORF">Fa240709_068</name>
    <name evidence="4" type="ORF">LIS011010_068</name>
    <name evidence="5" type="ORF">LIS021013_069</name>
    <name evidence="6" type="ORF">LIS061010_069</name>
    <name evidence="7" type="ORF">LIS091010_068</name>
    <name evidence="8" type="ORF">LIS111010_068</name>
    <name evidence="9" type="ORF">LIS141013_068</name>
    <name evidence="10" type="ORF">NJ_05_1013_067</name>
    <name evidence="11" type="ORF">Np010709_068</name>
    <name evidence="12" type="ORF">Np011112_068</name>
    <name evidence="13" type="ORF">Np030709_068</name>
    <name evidence="14" type="ORF">Np031112_067</name>
    <name evidence="15" type="ORF">Np041112_068</name>
    <name evidence="16" type="ORF">Np060912_068</name>
    <name evidence="17" type="ORF">Np111112_068</name>
    <name evidence="18" type="ORF">Np120912_068</name>
    <name evidence="19" type="ORF">Np140912_068</name>
    <name evidence="20" type="ORF">Np150709_068</name>
    <name evidence="21" type="ORF">Np151112_068</name>
    <name evidence="22" type="ORF">Np191112_067</name>
    <name evidence="23" type="ORF">Np200912_068</name>
    <name evidence="24" type="ORF">Np231112_068</name>
    <name evidence="25" type="ORF">Np241112_068</name>
    <name evidence="26" type="ORF">Np311112_068</name>
    <name evidence="27" type="ORF">Np330912_068</name>
    <name evidence="28" type="ORF">Np361112_068</name>
    <name evidence="29" type="ORF">RW010709_068</name>
    <name evidence="30" type="ORF">RW020113_068</name>
    <name evidence="31" type="ORF">RW020709_068</name>
    <name evidence="32" type="ORF">RW081112_067</name>
    <name evidence="33" type="ORF">RW110905_068</name>
    <name evidence="34" type="ORF">RW120113_068</name>
    <name evidence="35" type="ORF">RW120709_068</name>
    <name evidence="36" type="ORF">RW141112_068</name>
    <name evidence="37" type="ORF">RW160905_068</name>
    <name evidence="38" type="ORF">RW170113_068</name>
    <name evidence="39" type="ORF">RW260905_067</name>
    <name evidence="40" type="ORF">RW291112_068</name>
    <name evidence="41" type="ORF">RW300905_068</name>
    <name evidence="42" type="ORF">RW340905_068</name>
    <name evidence="43" type="ORF">RW401112_068</name>
    <name evidence="44" type="ORF">W1010709_068</name>
    <name evidence="45" type="ORF">W1030709_069</name>
    <name evidence="46" type="ORF">W1090709_068</name>
    <name evidence="47" type="ORF">W1120909_068</name>
    <name evidence="48" type="ORF">W1130709_068</name>
    <name evidence="49" type="ORF">W1160709_068</name>
    <name evidence="50" type="ORF">W2020709_068</name>
    <name evidence="51" type="ORF">W2130910_068</name>
</gene>
<dbReference type="Proteomes" id="UP000220457">
    <property type="component" value="Segment"/>
</dbReference>
<dbReference type="Proteomes" id="UP000220375">
    <property type="component" value="Segment"/>
</dbReference>
<dbReference type="EMBL" id="KX349231">
    <property type="protein sequence ID" value="AON98654.1"/>
    <property type="molecule type" value="Genomic_DNA"/>
</dbReference>
<dbReference type="EMBL" id="KX349226">
    <property type="protein sequence ID" value="AON97581.1"/>
    <property type="molecule type" value="Genomic_DNA"/>
</dbReference>
<dbReference type="EMBL" id="KX349247">
    <property type="protein sequence ID" value="AOO02079.1"/>
    <property type="molecule type" value="Genomic_DNA"/>
</dbReference>
<evidence type="ECO:0000313" key="33">
    <source>
        <dbReference type="EMBL" id="AOO04859.1"/>
    </source>
</evidence>
<dbReference type="EMBL" id="KX349272">
    <property type="protein sequence ID" value="AOO07426.1"/>
    <property type="molecule type" value="Genomic_DNA"/>
</dbReference>
<dbReference type="Proteomes" id="UP000220326">
    <property type="component" value="Segment"/>
</dbReference>
<dbReference type="EMBL" id="KX349255">
    <property type="protein sequence ID" value="AOO03790.1"/>
    <property type="molecule type" value="Genomic_DNA"/>
</dbReference>
<evidence type="ECO:0000313" key="42">
    <source>
        <dbReference type="EMBL" id="AOO06784.1"/>
    </source>
</evidence>
<dbReference type="Proteomes" id="UP000219740">
    <property type="component" value="Genome"/>
</dbReference>
<dbReference type="Proteomes" id="UP000220968">
    <property type="component" value="Segment"/>
</dbReference>
<dbReference type="Proteomes" id="UP000219867">
    <property type="component" value="Segment"/>
</dbReference>
<evidence type="ECO:0000313" key="36">
    <source>
        <dbReference type="EMBL" id="AOO05501.1"/>
    </source>
</evidence>
<dbReference type="Proteomes" id="UP000219940">
    <property type="component" value="Segment"/>
</dbReference>
<evidence type="ECO:0000313" key="25">
    <source>
        <dbReference type="EMBL" id="AOO02934.1"/>
    </source>
</evidence>
<evidence type="ECO:0000313" key="9">
    <source>
        <dbReference type="EMBL" id="AON99512.1"/>
    </source>
</evidence>
<evidence type="ECO:0000313" key="31">
    <source>
        <dbReference type="EMBL" id="AOO04218.1"/>
    </source>
</evidence>
<dbReference type="EMBL" id="KX349246">
    <property type="protein sequence ID" value="AOO01865.1"/>
    <property type="molecule type" value="Genomic_DNA"/>
</dbReference>
<dbReference type="EMBL" id="KX349276">
    <property type="protein sequence ID" value="AOO08286.1"/>
    <property type="molecule type" value="Genomic_DNA"/>
</dbReference>
<dbReference type="EMBL" id="KX349230">
    <property type="protein sequence ID" value="AON98439.1"/>
    <property type="molecule type" value="Genomic_DNA"/>
</dbReference>
<dbReference type="EMBL" id="KX349274">
    <property type="protein sequence ID" value="AOO07856.1"/>
    <property type="molecule type" value="Genomic_DNA"/>
</dbReference>
<sequence>MTNKDVTNSPEDWEDFWHSPEKFGTWQQQRPEDEVNQFTEVPIESNYVNDVIEGNSIICKRESPLSE</sequence>
<dbReference type="Proteomes" id="UP000220745">
    <property type="component" value="Segment"/>
</dbReference>
<dbReference type="Proteomes" id="UP000219866">
    <property type="component" value="Segment"/>
</dbReference>
<dbReference type="EMBL" id="KX349277">
    <property type="protein sequence ID" value="AOO08500.1"/>
    <property type="molecule type" value="Genomic_DNA"/>
</dbReference>
<evidence type="ECO:0000313" key="27">
    <source>
        <dbReference type="EMBL" id="AOO03362.1"/>
    </source>
</evidence>
<dbReference type="EMBL" id="KX349269">
    <property type="protein sequence ID" value="AOO06784.1"/>
    <property type="molecule type" value="Genomic_DNA"/>
</dbReference>
<dbReference type="Proteomes" id="UP000220036">
    <property type="component" value="Segment"/>
</dbReference>
<evidence type="ECO:0000313" key="30">
    <source>
        <dbReference type="EMBL" id="AOO04004.1"/>
    </source>
</evidence>
<dbReference type="Proteomes" id="UP000220657">
    <property type="component" value="Segment"/>
</dbReference>
<dbReference type="Proteomes" id="UP000220477">
    <property type="component" value="Segment"/>
</dbReference>
<dbReference type="Proteomes" id="UP000220171">
    <property type="component" value="Segment"/>
</dbReference>
<evidence type="ECO:0000313" key="22">
    <source>
        <dbReference type="EMBL" id="AOO02292.1"/>
    </source>
</evidence>
<dbReference type="EMBL" id="KX349261">
    <property type="protein sequence ID" value="AOO05073.1"/>
    <property type="molecule type" value="Genomic_DNA"/>
</dbReference>
<dbReference type="Proteomes" id="UP000219893">
    <property type="component" value="Segment"/>
</dbReference>
<dbReference type="Proteomes" id="UP000220084">
    <property type="component" value="Segment"/>
</dbReference>
<dbReference type="EMBL" id="KX349227">
    <property type="protein sequence ID" value="AON97795.1"/>
    <property type="molecule type" value="Genomic_DNA"/>
</dbReference>
<dbReference type="Proteomes" id="UP000219987">
    <property type="component" value="Segment"/>
</dbReference>
<dbReference type="EMBL" id="KX349244">
    <property type="protein sequence ID" value="AOO01437.1"/>
    <property type="molecule type" value="Genomic_DNA"/>
</dbReference>
<evidence type="ECO:0000313" key="14">
    <source>
        <dbReference type="EMBL" id="AOO00581.1"/>
    </source>
</evidence>
<evidence type="ECO:0000313" key="35">
    <source>
        <dbReference type="EMBL" id="AOO05287.1"/>
    </source>
</evidence>
<evidence type="ECO:0000313" key="2">
    <source>
        <dbReference type="EMBL" id="AON97795.1"/>
    </source>
</evidence>
<dbReference type="Proteomes" id="UP000219973">
    <property type="component" value="Segment"/>
</dbReference>
<dbReference type="Proteomes" id="UP000220587">
    <property type="component" value="Segment"/>
</dbReference>
<dbReference type="Proteomes" id="UP000220878">
    <property type="component" value="Genome"/>
</dbReference>
<dbReference type="Proteomes" id="UP000219765">
    <property type="component" value="Segment"/>
</dbReference>
<dbReference type="Proteomes" id="UP000219978">
    <property type="component" value="Segment"/>
</dbReference>
<dbReference type="EMBL" id="KX349236">
    <property type="protein sequence ID" value="AON99725.1"/>
    <property type="molecule type" value="Genomic_DNA"/>
</dbReference>
<dbReference type="Proteomes" id="UP000220628">
    <property type="component" value="Segment"/>
</dbReference>
<dbReference type="EMBL" id="KX349232">
    <property type="protein sequence ID" value="AON98869.1"/>
    <property type="molecule type" value="Genomic_DNA"/>
</dbReference>
<dbReference type="EMBL" id="KX349243">
    <property type="protein sequence ID" value="AOO01223.1"/>
    <property type="molecule type" value="Genomic_DNA"/>
</dbReference>
<evidence type="ECO:0000313" key="38">
    <source>
        <dbReference type="EMBL" id="AOO05929.1"/>
    </source>
</evidence>
<evidence type="ECO:0000313" key="15">
    <source>
        <dbReference type="EMBL" id="AOO00795.1"/>
    </source>
</evidence>
<dbReference type="Proteomes" id="UP000220212">
    <property type="component" value="Segment"/>
</dbReference>
<dbReference type="EMBL" id="KX349267">
    <property type="protein sequence ID" value="AOO06356.1"/>
    <property type="molecule type" value="Genomic_DNA"/>
</dbReference>
<dbReference type="Proteomes" id="UP000220455">
    <property type="component" value="Segment"/>
</dbReference>
<evidence type="ECO:0000313" key="19">
    <source>
        <dbReference type="EMBL" id="AOO01651.1"/>
    </source>
</evidence>
<evidence type="ECO:0000313" key="26">
    <source>
        <dbReference type="EMBL" id="AOO03148.1"/>
    </source>
</evidence>
<evidence type="ECO:0000313" key="4">
    <source>
        <dbReference type="EMBL" id="AON98223.1"/>
    </source>
</evidence>
<dbReference type="EMBL" id="KX349268">
    <property type="protein sequence ID" value="AOO06570.1"/>
    <property type="molecule type" value="Genomic_DNA"/>
</dbReference>
<protein>
    <submittedName>
        <fullName evidence="23">Uncharacterized protein</fullName>
    </submittedName>
</protein>
<dbReference type="EMBL" id="KX349238">
    <property type="protein sequence ID" value="AOO00154.1"/>
    <property type="molecule type" value="Genomic_DNA"/>
</dbReference>
<dbReference type="Proteomes" id="UP000220510">
    <property type="component" value="Genome"/>
</dbReference>
<dbReference type="EMBL" id="KX349279">
    <property type="protein sequence ID" value="AOO08930.1"/>
    <property type="molecule type" value="Genomic_DNA"/>
</dbReference>
<dbReference type="EMBL" id="KX349254">
    <property type="protein sequence ID" value="AOO03576.1"/>
    <property type="molecule type" value="Genomic_DNA"/>
</dbReference>
<evidence type="ECO:0000313" key="37">
    <source>
        <dbReference type="EMBL" id="AOO05715.1"/>
    </source>
</evidence>
<dbReference type="Proteomes" id="UP000220656">
    <property type="component" value="Segment"/>
</dbReference>
<evidence type="ECO:0000313" key="10">
    <source>
        <dbReference type="EMBL" id="AON99725.1"/>
    </source>
</evidence>
<evidence type="ECO:0000313" key="12">
    <source>
        <dbReference type="EMBL" id="AOO00154.1"/>
    </source>
</evidence>
<evidence type="ECO:0000313" key="18">
    <source>
        <dbReference type="EMBL" id="AOO01437.1"/>
    </source>
</evidence>
<dbReference type="EMBL" id="KX349241">
    <property type="protein sequence ID" value="AOO00795.1"/>
    <property type="molecule type" value="Genomic_DNA"/>
</dbReference>
<evidence type="ECO:0000313" key="51">
    <source>
        <dbReference type="EMBL" id="AOO09359.1"/>
    </source>
</evidence>
<dbReference type="Proteomes" id="UP000219918">
    <property type="component" value="Segment"/>
</dbReference>
<evidence type="ECO:0000313" key="16">
    <source>
        <dbReference type="EMBL" id="AOO01009.1"/>
    </source>
</evidence>